<evidence type="ECO:0000313" key="1">
    <source>
        <dbReference type="EMBL" id="GMN28329.1"/>
    </source>
</evidence>
<protein>
    <submittedName>
        <fullName evidence="1">Uncharacterized protein</fullName>
    </submittedName>
</protein>
<accession>A0AA88D676</accession>
<keyword evidence="2" id="KW-1185">Reference proteome</keyword>
<evidence type="ECO:0000313" key="2">
    <source>
        <dbReference type="Proteomes" id="UP001187192"/>
    </source>
</evidence>
<dbReference type="EMBL" id="BTGU01004516">
    <property type="protein sequence ID" value="GMN28329.1"/>
    <property type="molecule type" value="Genomic_DNA"/>
</dbReference>
<dbReference type="AlphaFoldDB" id="A0AA88D676"/>
<reference evidence="1" key="1">
    <citation type="submission" date="2023-07" db="EMBL/GenBank/DDBJ databases">
        <title>draft genome sequence of fig (Ficus carica).</title>
        <authorList>
            <person name="Takahashi T."/>
            <person name="Nishimura K."/>
        </authorList>
    </citation>
    <scope>NUCLEOTIDE SEQUENCE</scope>
</reference>
<dbReference type="Proteomes" id="UP001187192">
    <property type="component" value="Unassembled WGS sequence"/>
</dbReference>
<comment type="caution">
    <text evidence="1">The sequence shown here is derived from an EMBL/GenBank/DDBJ whole genome shotgun (WGS) entry which is preliminary data.</text>
</comment>
<name>A0AA88D676_FICCA</name>
<sequence length="103" mass="11905">MPVPLLNLIERDSKDLQRKRQGGNTKSDPCLRLTSRTSSLTLHLTALYNHERTRDTLLLRNQSCFLDIIGFDILEYAFLCIESKAFQDSSLTELVHVYLFDTE</sequence>
<organism evidence="1 2">
    <name type="scientific">Ficus carica</name>
    <name type="common">Common fig</name>
    <dbReference type="NCBI Taxonomy" id="3494"/>
    <lineage>
        <taxon>Eukaryota</taxon>
        <taxon>Viridiplantae</taxon>
        <taxon>Streptophyta</taxon>
        <taxon>Embryophyta</taxon>
        <taxon>Tracheophyta</taxon>
        <taxon>Spermatophyta</taxon>
        <taxon>Magnoliopsida</taxon>
        <taxon>eudicotyledons</taxon>
        <taxon>Gunneridae</taxon>
        <taxon>Pentapetalae</taxon>
        <taxon>rosids</taxon>
        <taxon>fabids</taxon>
        <taxon>Rosales</taxon>
        <taxon>Moraceae</taxon>
        <taxon>Ficeae</taxon>
        <taxon>Ficus</taxon>
    </lineage>
</organism>
<gene>
    <name evidence="1" type="ORF">TIFTF001_046224</name>
</gene>
<proteinExistence type="predicted"/>